<dbReference type="EMBL" id="BAAAQK010000028">
    <property type="protein sequence ID" value="GAA1877113.1"/>
    <property type="molecule type" value="Genomic_DNA"/>
</dbReference>
<dbReference type="PANTHER" id="PTHR30204:SF94">
    <property type="entry name" value="HEAVY METAL-DEPENDENT TRANSCRIPTIONAL REGULATOR HI_0293-RELATED"/>
    <property type="match status" value="1"/>
</dbReference>
<evidence type="ECO:0000313" key="6">
    <source>
        <dbReference type="Proteomes" id="UP001500449"/>
    </source>
</evidence>
<dbReference type="PRINTS" id="PR00040">
    <property type="entry name" value="HTHMERR"/>
</dbReference>
<organism evidence="5 6">
    <name type="scientific">Pseudonocardia ailaonensis</name>
    <dbReference type="NCBI Taxonomy" id="367279"/>
    <lineage>
        <taxon>Bacteria</taxon>
        <taxon>Bacillati</taxon>
        <taxon>Actinomycetota</taxon>
        <taxon>Actinomycetes</taxon>
        <taxon>Pseudonocardiales</taxon>
        <taxon>Pseudonocardiaceae</taxon>
        <taxon>Pseudonocardia</taxon>
    </lineage>
</organism>
<dbReference type="PROSITE" id="PS00552">
    <property type="entry name" value="HTH_MERR_1"/>
    <property type="match status" value="1"/>
</dbReference>
<dbReference type="InterPro" id="IPR000551">
    <property type="entry name" value="MerR-type_HTH_dom"/>
</dbReference>
<keyword evidence="6" id="KW-1185">Reference proteome</keyword>
<protein>
    <submittedName>
        <fullName evidence="5">MerR family transcriptional regulator</fullName>
    </submittedName>
</protein>
<dbReference type="PANTHER" id="PTHR30204">
    <property type="entry name" value="REDOX-CYCLING DRUG-SENSING TRANSCRIPTIONAL ACTIVATOR SOXR"/>
    <property type="match status" value="1"/>
</dbReference>
<feature type="domain" description="HTH merR-type" evidence="4">
    <location>
        <begin position="1"/>
        <end position="68"/>
    </location>
</feature>
<name>A0ABN2NQ15_9PSEU</name>
<sequence>MRIGELAERAGVSTRALRHYEELGLLPARRAANGYRAYGAEDLRAVAEIRTLVGLGLSLEETRPFVECLRAGHPTGGSCASSIAVYRQKLAEVDASLARLGAVRAELETQLQEALRERAPEPRCGLTPVFTPEGT</sequence>
<accession>A0ABN2NQ15</accession>
<evidence type="ECO:0000313" key="5">
    <source>
        <dbReference type="EMBL" id="GAA1877113.1"/>
    </source>
</evidence>
<dbReference type="Pfam" id="PF13411">
    <property type="entry name" value="MerR_1"/>
    <property type="match status" value="1"/>
</dbReference>
<proteinExistence type="predicted"/>
<keyword evidence="3" id="KW-0804">Transcription</keyword>
<keyword evidence="2" id="KW-0238">DNA-binding</keyword>
<evidence type="ECO:0000256" key="2">
    <source>
        <dbReference type="ARBA" id="ARBA00023125"/>
    </source>
</evidence>
<dbReference type="SMART" id="SM00422">
    <property type="entry name" value="HTH_MERR"/>
    <property type="match status" value="1"/>
</dbReference>
<evidence type="ECO:0000256" key="1">
    <source>
        <dbReference type="ARBA" id="ARBA00023015"/>
    </source>
</evidence>
<comment type="caution">
    <text evidence="5">The sequence shown here is derived from an EMBL/GenBank/DDBJ whole genome shotgun (WGS) entry which is preliminary data.</text>
</comment>
<dbReference type="SUPFAM" id="SSF46955">
    <property type="entry name" value="Putative DNA-binding domain"/>
    <property type="match status" value="1"/>
</dbReference>
<dbReference type="Gene3D" id="1.10.1660.10">
    <property type="match status" value="1"/>
</dbReference>
<dbReference type="InterPro" id="IPR047057">
    <property type="entry name" value="MerR_fam"/>
</dbReference>
<evidence type="ECO:0000256" key="3">
    <source>
        <dbReference type="ARBA" id="ARBA00023163"/>
    </source>
</evidence>
<dbReference type="PROSITE" id="PS50937">
    <property type="entry name" value="HTH_MERR_2"/>
    <property type="match status" value="1"/>
</dbReference>
<dbReference type="RefSeq" id="WP_344426874.1">
    <property type="nucleotide sequence ID" value="NZ_BAAAQK010000028.1"/>
</dbReference>
<reference evidence="5 6" key="1">
    <citation type="journal article" date="2019" name="Int. J. Syst. Evol. Microbiol.">
        <title>The Global Catalogue of Microorganisms (GCM) 10K type strain sequencing project: providing services to taxonomists for standard genome sequencing and annotation.</title>
        <authorList>
            <consortium name="The Broad Institute Genomics Platform"/>
            <consortium name="The Broad Institute Genome Sequencing Center for Infectious Disease"/>
            <person name="Wu L."/>
            <person name="Ma J."/>
        </authorList>
    </citation>
    <scope>NUCLEOTIDE SEQUENCE [LARGE SCALE GENOMIC DNA]</scope>
    <source>
        <strain evidence="5 6">JCM 16009</strain>
    </source>
</reference>
<gene>
    <name evidence="5" type="ORF">GCM10009836_68160</name>
</gene>
<keyword evidence="1" id="KW-0805">Transcription regulation</keyword>
<dbReference type="InterPro" id="IPR009061">
    <property type="entry name" value="DNA-bd_dom_put_sf"/>
</dbReference>
<dbReference type="Proteomes" id="UP001500449">
    <property type="component" value="Unassembled WGS sequence"/>
</dbReference>
<dbReference type="CDD" id="cd01282">
    <property type="entry name" value="HTH_MerR-like_sg3"/>
    <property type="match status" value="1"/>
</dbReference>
<evidence type="ECO:0000259" key="4">
    <source>
        <dbReference type="PROSITE" id="PS50937"/>
    </source>
</evidence>